<evidence type="ECO:0000313" key="2">
    <source>
        <dbReference type="EMBL" id="ABJ87050.1"/>
    </source>
</evidence>
<dbReference type="InterPro" id="IPR052344">
    <property type="entry name" value="Transposase-related"/>
</dbReference>
<dbReference type="InterPro" id="IPR004291">
    <property type="entry name" value="Transposase_IS66_central"/>
</dbReference>
<name>Q01TH0_SOLUE</name>
<dbReference type="InParanoid" id="Q01TH0"/>
<sequence length="210" mass="24276">MPCRGIRRNCRRAWRSFWPTAWRYGRRQFVEVAENFPQECRYVLESLGSVYANDAAAREQNLSAQDRLQFHQQQSGPVMDELHGWLEAQLAEKKTEPNSGLGKAITYLLRHWKGLTAFLREAGAPLDNNLCERALKRAVLHRKNALFYKTLHGAEVGDVFMSLIHTCQLCGANSFEYLTELQRHARELAAHPSEWMPWNYRERLAHAPPG</sequence>
<dbReference type="AlphaFoldDB" id="Q01TH0"/>
<dbReference type="STRING" id="234267.Acid_6124"/>
<dbReference type="PANTHER" id="PTHR33678">
    <property type="entry name" value="BLL1576 PROTEIN"/>
    <property type="match status" value="1"/>
</dbReference>
<dbReference type="Pfam" id="PF03050">
    <property type="entry name" value="DDE_Tnp_IS66"/>
    <property type="match status" value="1"/>
</dbReference>
<dbReference type="EMBL" id="CP000473">
    <property type="protein sequence ID" value="ABJ87050.1"/>
    <property type="molecule type" value="Genomic_DNA"/>
</dbReference>
<reference evidence="2" key="1">
    <citation type="submission" date="2006-10" db="EMBL/GenBank/DDBJ databases">
        <title>Complete sequence of Solibacter usitatus Ellin6076.</title>
        <authorList>
            <consortium name="US DOE Joint Genome Institute"/>
            <person name="Copeland A."/>
            <person name="Lucas S."/>
            <person name="Lapidus A."/>
            <person name="Barry K."/>
            <person name="Detter J.C."/>
            <person name="Glavina del Rio T."/>
            <person name="Hammon N."/>
            <person name="Israni S."/>
            <person name="Dalin E."/>
            <person name="Tice H."/>
            <person name="Pitluck S."/>
            <person name="Thompson L.S."/>
            <person name="Brettin T."/>
            <person name="Bruce D."/>
            <person name="Han C."/>
            <person name="Tapia R."/>
            <person name="Gilna P."/>
            <person name="Schmutz J."/>
            <person name="Larimer F."/>
            <person name="Land M."/>
            <person name="Hauser L."/>
            <person name="Kyrpides N."/>
            <person name="Mikhailova N."/>
            <person name="Janssen P.H."/>
            <person name="Kuske C.R."/>
            <person name="Richardson P."/>
        </authorList>
    </citation>
    <scope>NUCLEOTIDE SEQUENCE</scope>
    <source>
        <strain evidence="2">Ellin6076</strain>
    </source>
</reference>
<accession>Q01TH0</accession>
<gene>
    <name evidence="2" type="ordered locus">Acid_6124</name>
</gene>
<feature type="domain" description="Transposase IS66 central" evidence="1">
    <location>
        <begin position="26"/>
        <end position="155"/>
    </location>
</feature>
<dbReference type="KEGG" id="sus:Acid_6124"/>
<dbReference type="eggNOG" id="COG4974">
    <property type="taxonomic scope" value="Bacteria"/>
</dbReference>
<evidence type="ECO:0000259" key="1">
    <source>
        <dbReference type="Pfam" id="PF03050"/>
    </source>
</evidence>
<organism evidence="2">
    <name type="scientific">Solibacter usitatus (strain Ellin6076)</name>
    <dbReference type="NCBI Taxonomy" id="234267"/>
    <lineage>
        <taxon>Bacteria</taxon>
        <taxon>Pseudomonadati</taxon>
        <taxon>Acidobacteriota</taxon>
        <taxon>Terriglobia</taxon>
        <taxon>Bryobacterales</taxon>
        <taxon>Solibacteraceae</taxon>
        <taxon>Candidatus Solibacter</taxon>
    </lineage>
</organism>
<protein>
    <submittedName>
        <fullName evidence="2">Putative transposase</fullName>
    </submittedName>
</protein>
<proteinExistence type="predicted"/>
<dbReference type="HOGENOM" id="CLU_023034_5_2_0"/>